<protein>
    <submittedName>
        <fullName evidence="1">Uncharacterized protein</fullName>
    </submittedName>
</protein>
<comment type="caution">
    <text evidence="1">The sequence shown here is derived from an EMBL/GenBank/DDBJ whole genome shotgun (WGS) entry which is preliminary data.</text>
</comment>
<accession>A0ABR2X1M4</accession>
<reference evidence="1 2" key="1">
    <citation type="submission" date="2023-04" db="EMBL/GenBank/DDBJ databases">
        <title>Genome of Basidiobolus ranarum AG-B5.</title>
        <authorList>
            <person name="Stajich J.E."/>
            <person name="Carter-House D."/>
            <person name="Gryganskyi A."/>
        </authorList>
    </citation>
    <scope>NUCLEOTIDE SEQUENCE [LARGE SCALE GENOMIC DNA]</scope>
    <source>
        <strain evidence="1 2">AG-B5</strain>
    </source>
</reference>
<dbReference type="EMBL" id="JASJQH010000062">
    <property type="protein sequence ID" value="KAK9767670.1"/>
    <property type="molecule type" value="Genomic_DNA"/>
</dbReference>
<evidence type="ECO:0000313" key="1">
    <source>
        <dbReference type="EMBL" id="KAK9767670.1"/>
    </source>
</evidence>
<organism evidence="1 2">
    <name type="scientific">Basidiobolus ranarum</name>
    <dbReference type="NCBI Taxonomy" id="34480"/>
    <lineage>
        <taxon>Eukaryota</taxon>
        <taxon>Fungi</taxon>
        <taxon>Fungi incertae sedis</taxon>
        <taxon>Zoopagomycota</taxon>
        <taxon>Entomophthoromycotina</taxon>
        <taxon>Basidiobolomycetes</taxon>
        <taxon>Basidiobolales</taxon>
        <taxon>Basidiobolaceae</taxon>
        <taxon>Basidiobolus</taxon>
    </lineage>
</organism>
<name>A0ABR2X1M4_9FUNG</name>
<evidence type="ECO:0000313" key="2">
    <source>
        <dbReference type="Proteomes" id="UP001479436"/>
    </source>
</evidence>
<sequence>MSKQNRSKGILIAEAFCKRFHLFERKSERSGLAENQESKLALEEALYVIRSSPNFDRVVQEGFSLNFLDQHVTTLRFTLTPKELLN</sequence>
<proteinExistence type="predicted"/>
<gene>
    <name evidence="1" type="ORF">K7432_002354</name>
</gene>
<keyword evidence="2" id="KW-1185">Reference proteome</keyword>
<dbReference type="Proteomes" id="UP001479436">
    <property type="component" value="Unassembled WGS sequence"/>
</dbReference>